<evidence type="ECO:0000256" key="1">
    <source>
        <dbReference type="SAM" id="SignalP"/>
    </source>
</evidence>
<gene>
    <name evidence="2" type="ORF">GCM10022278_14950</name>
</gene>
<organism evidence="2 3">
    <name type="scientific">Allohahella marinimesophila</name>
    <dbReference type="NCBI Taxonomy" id="1054972"/>
    <lineage>
        <taxon>Bacteria</taxon>
        <taxon>Pseudomonadati</taxon>
        <taxon>Pseudomonadota</taxon>
        <taxon>Gammaproteobacteria</taxon>
        <taxon>Oceanospirillales</taxon>
        <taxon>Hahellaceae</taxon>
        <taxon>Allohahella</taxon>
    </lineage>
</organism>
<feature type="chain" id="PRO_5045673848" evidence="1">
    <location>
        <begin position="25"/>
        <end position="615"/>
    </location>
</feature>
<feature type="signal peptide" evidence="1">
    <location>
        <begin position="1"/>
        <end position="24"/>
    </location>
</feature>
<proteinExistence type="predicted"/>
<dbReference type="SUPFAM" id="SSF63829">
    <property type="entry name" value="Calcium-dependent phosphotriesterase"/>
    <property type="match status" value="1"/>
</dbReference>
<dbReference type="SUPFAM" id="SSF50969">
    <property type="entry name" value="YVTN repeat-like/Quinoprotein amine dehydrogenase"/>
    <property type="match status" value="1"/>
</dbReference>
<evidence type="ECO:0000313" key="3">
    <source>
        <dbReference type="Proteomes" id="UP001501337"/>
    </source>
</evidence>
<dbReference type="RefSeq" id="WP_344804886.1">
    <property type="nucleotide sequence ID" value="NZ_BAABBO010000007.1"/>
</dbReference>
<dbReference type="Proteomes" id="UP001501337">
    <property type="component" value="Unassembled WGS sequence"/>
</dbReference>
<keyword evidence="1" id="KW-0732">Signal</keyword>
<dbReference type="EMBL" id="BAABBO010000007">
    <property type="protein sequence ID" value="GAA3957412.1"/>
    <property type="molecule type" value="Genomic_DNA"/>
</dbReference>
<name>A0ABP7NZZ0_9GAMM</name>
<reference evidence="3" key="1">
    <citation type="journal article" date="2019" name="Int. J. Syst. Evol. Microbiol.">
        <title>The Global Catalogue of Microorganisms (GCM) 10K type strain sequencing project: providing services to taxonomists for standard genome sequencing and annotation.</title>
        <authorList>
            <consortium name="The Broad Institute Genomics Platform"/>
            <consortium name="The Broad Institute Genome Sequencing Center for Infectious Disease"/>
            <person name="Wu L."/>
            <person name="Ma J."/>
        </authorList>
    </citation>
    <scope>NUCLEOTIDE SEQUENCE [LARGE SCALE GENOMIC DNA]</scope>
    <source>
        <strain evidence="3">JCM 17555</strain>
    </source>
</reference>
<dbReference type="InterPro" id="IPR011044">
    <property type="entry name" value="Quino_amine_DH_bsu"/>
</dbReference>
<accession>A0ABP7NZZ0</accession>
<sequence>MTSACRIFSVAVGILSVISLPSQAALVDIQREGGVAYFTYTAPDKVVRYDMAAEAFLPDIELSGIPRAIAVEKQRLVIGYHDNADTIDLDTLKSSFLTQTDGELREIEIVNGVAYFNLGEKGLLSVGLDPNTAATGALLSAKGSAIIGSDLQSAVFMRATGGSPSDIGKIRVTDAGTVISSIESFYQQELPEATSLFLFPEQDRLIDSSGVLYYTHDLSFAGQISGTADDVVFVDKDLIVLRADQLVRYDSALQEVSSLELEDAPASIGHAANSVFAFYDEADTIRVEKLALSSLADAKTAALKQVPDFEPELVEFDETTGIVYLIDQESQGLYLWSADSESYTAIHTLDTMPTWATFSAAHQRLYLGYDTGSISFVDLRSAHFDEQAFAHLPSAVLGLKAAGDFVFAADRSGSWNRHYSFSDRGRLIDSQDWQDVGHQYVWNPVTERIYHLGSYSDELKWIALSQQTGKFGSSSRTFQYSDAPALPLRLDPAGQALIAGDGRIYDLSSAEVSASVSTPISDAVWMGKTLFTLSVSSEGSSIHSLNADFTPVHRHALAGKASRLFGYAGKLLVLLHSDNGATFVSVEDSASEDATVKTASERTPALYSAGHSLVI</sequence>
<evidence type="ECO:0000313" key="2">
    <source>
        <dbReference type="EMBL" id="GAA3957412.1"/>
    </source>
</evidence>
<protein>
    <submittedName>
        <fullName evidence="2">Uncharacterized protein</fullName>
    </submittedName>
</protein>
<comment type="caution">
    <text evidence="2">The sequence shown here is derived from an EMBL/GenBank/DDBJ whole genome shotgun (WGS) entry which is preliminary data.</text>
</comment>
<keyword evidence="3" id="KW-1185">Reference proteome</keyword>